<keyword evidence="5" id="KW-1185">Reference proteome</keyword>
<protein>
    <submittedName>
        <fullName evidence="4">Por secretion system C-terminal sorting domain-containing protein</fullName>
    </submittedName>
</protein>
<dbReference type="AlphaFoldDB" id="A0A1T5DST7"/>
<name>A0A1T5DST7_9FLAO</name>
<feature type="domain" description="Secretion system C-terminal sorting" evidence="3">
    <location>
        <begin position="256"/>
        <end position="321"/>
    </location>
</feature>
<dbReference type="InterPro" id="IPR013320">
    <property type="entry name" value="ConA-like_dom_sf"/>
</dbReference>
<evidence type="ECO:0000313" key="5">
    <source>
        <dbReference type="Proteomes" id="UP000191112"/>
    </source>
</evidence>
<evidence type="ECO:0000313" key="4">
    <source>
        <dbReference type="EMBL" id="SKB74754.1"/>
    </source>
</evidence>
<feature type="signal peptide" evidence="2">
    <location>
        <begin position="1"/>
        <end position="47"/>
    </location>
</feature>
<dbReference type="InterPro" id="IPR026444">
    <property type="entry name" value="Secre_tail"/>
</dbReference>
<reference evidence="4 5" key="1">
    <citation type="submission" date="2017-02" db="EMBL/GenBank/DDBJ databases">
        <authorList>
            <person name="Peterson S.W."/>
        </authorList>
    </citation>
    <scope>NUCLEOTIDE SEQUENCE [LARGE SCALE GENOMIC DNA]</scope>
    <source>
        <strain evidence="4 5">DSM 22323</strain>
    </source>
</reference>
<evidence type="ECO:0000259" key="3">
    <source>
        <dbReference type="Pfam" id="PF18962"/>
    </source>
</evidence>
<gene>
    <name evidence="4" type="ORF">SAMN05660477_00976</name>
</gene>
<evidence type="ECO:0000256" key="2">
    <source>
        <dbReference type="SAM" id="SignalP"/>
    </source>
</evidence>
<dbReference type="Proteomes" id="UP000191112">
    <property type="component" value="Unassembled WGS sequence"/>
</dbReference>
<organism evidence="4 5">
    <name type="scientific">Soonwooa buanensis</name>
    <dbReference type="NCBI Taxonomy" id="619805"/>
    <lineage>
        <taxon>Bacteria</taxon>
        <taxon>Pseudomonadati</taxon>
        <taxon>Bacteroidota</taxon>
        <taxon>Flavobacteriia</taxon>
        <taxon>Flavobacteriales</taxon>
        <taxon>Weeksellaceae</taxon>
        <taxon>Chryseobacterium group</taxon>
        <taxon>Soonwooa</taxon>
    </lineage>
</organism>
<dbReference type="Pfam" id="PF18962">
    <property type="entry name" value="Por_Secre_tail"/>
    <property type="match status" value="1"/>
</dbReference>
<dbReference type="SUPFAM" id="SSF49899">
    <property type="entry name" value="Concanavalin A-like lectins/glucanases"/>
    <property type="match status" value="1"/>
</dbReference>
<dbReference type="STRING" id="619805.SAMN05660477_00976"/>
<dbReference type="NCBIfam" id="TIGR04183">
    <property type="entry name" value="Por_Secre_tail"/>
    <property type="match status" value="1"/>
</dbReference>
<keyword evidence="1 2" id="KW-0732">Signal</keyword>
<dbReference type="EMBL" id="FUYZ01000002">
    <property type="protein sequence ID" value="SKB74754.1"/>
    <property type="molecule type" value="Genomic_DNA"/>
</dbReference>
<dbReference type="GO" id="GO:0005975">
    <property type="term" value="P:carbohydrate metabolic process"/>
    <property type="evidence" value="ECO:0007669"/>
    <property type="project" value="UniProtKB-ARBA"/>
</dbReference>
<dbReference type="GO" id="GO:0004553">
    <property type="term" value="F:hydrolase activity, hydrolyzing O-glycosyl compounds"/>
    <property type="evidence" value="ECO:0007669"/>
    <property type="project" value="UniProtKB-ARBA"/>
</dbReference>
<accession>A0A1T5DST7</accession>
<sequence>MTYVRILKFLSLFENFIYFCSPLTINMNKKLLISTLSILLFSNTLSAQETKISFETSEGFNLGNFHGQKGWSNWGYVDETHSQVVNTIATDGVNSVSVIADEAQEENWGGIFHDAPAYSRMSISADIYLDNLNSADYDMLSLYSMDVDEYERLGGFYYSYDATLEVGDDTTIVTKTWQAKKWYNLKVNIDFTTKKIEYYIDNVKITTSTFNSQINSIKEFDFEFDNYKSGFKVDNVKIQNLDNLATSEIDKNVIQIYPNPSSDFINFKGIKDVEQISIFDGSGTLIYQSNSFAPIDVKTWKSGLYLIKIKTKNTEATTKFIKQ</sequence>
<evidence type="ECO:0000256" key="1">
    <source>
        <dbReference type="ARBA" id="ARBA00022729"/>
    </source>
</evidence>
<proteinExistence type="predicted"/>
<feature type="chain" id="PRO_5012482192" evidence="2">
    <location>
        <begin position="48"/>
        <end position="323"/>
    </location>
</feature>